<comment type="caution">
    <text evidence="5">The sequence shown here is derived from an EMBL/GenBank/DDBJ whole genome shotgun (WGS) entry which is preliminary data.</text>
</comment>
<keyword evidence="1" id="KW-0521">NADP</keyword>
<dbReference type="AlphaFoldDB" id="A0A9W9G0S4"/>
<sequence>MSSLANTPKPKSPLGYHRLLAPSAGVRVSPLCLGTANFGEAWKEYMGECSRETAFSLLDQFFDNGGNFIDTANSYQAGESEVWVGDWMAERGVRDQIVLATKYTSFYPGPGEKLGIRANYQGNNTKSLKLSVDASLKKLKTDYIDLLYVHWWDFTSSIEEVMQSLNNLVAAGKVLYLGISDAPAWVVSKANQYARDHGLRTFSVYQGRWSAACRDFERDIIPMAKNEGIALAPWGALGSGNFKSEQQRQSDDGRRFIPPTEAEIAVAKVLEQIGDKRHTLITSVALAYVMHKAPYVFPVVGGRRIEHLKGNIEALSLELSEEEIDEIDAATPFDVGFPLNFLLSVSGAQYKLGVKASEIGMVKLAAYLDIVQEPQPIKPRKI</sequence>
<reference evidence="5" key="1">
    <citation type="submission" date="2022-11" db="EMBL/GenBank/DDBJ databases">
        <authorList>
            <person name="Petersen C."/>
        </authorList>
    </citation>
    <scope>NUCLEOTIDE SEQUENCE</scope>
    <source>
        <strain evidence="5">IBT 30761</strain>
    </source>
</reference>
<dbReference type="InterPro" id="IPR050523">
    <property type="entry name" value="AKR_Detox_Biosynth"/>
</dbReference>
<dbReference type="PRINTS" id="PR00069">
    <property type="entry name" value="ALDKETRDTASE"/>
</dbReference>
<proteinExistence type="inferred from homology"/>
<dbReference type="Proteomes" id="UP001149074">
    <property type="component" value="Unassembled WGS sequence"/>
</dbReference>
<accession>A0A9W9G0S4</accession>
<comment type="similarity">
    <text evidence="3">Belongs to the aldo/keto reductase family. Aldo/keto reductase 2 subfamily.</text>
</comment>
<dbReference type="InterPro" id="IPR020471">
    <property type="entry name" value="AKR"/>
</dbReference>
<dbReference type="GeneID" id="81354029"/>
<feature type="domain" description="NADP-dependent oxidoreductase" evidence="4">
    <location>
        <begin position="30"/>
        <end position="330"/>
    </location>
</feature>
<evidence type="ECO:0000259" key="4">
    <source>
        <dbReference type="Pfam" id="PF00248"/>
    </source>
</evidence>
<dbReference type="SUPFAM" id="SSF51430">
    <property type="entry name" value="NAD(P)-linked oxidoreductase"/>
    <property type="match status" value="1"/>
</dbReference>
<reference evidence="5" key="2">
    <citation type="journal article" date="2023" name="IMA Fungus">
        <title>Comparative genomic study of the Penicillium genus elucidates a diverse pangenome and 15 lateral gene transfer events.</title>
        <authorList>
            <person name="Petersen C."/>
            <person name="Sorensen T."/>
            <person name="Nielsen M.R."/>
            <person name="Sondergaard T.E."/>
            <person name="Sorensen J.L."/>
            <person name="Fitzpatrick D.A."/>
            <person name="Frisvad J.C."/>
            <person name="Nielsen K.L."/>
        </authorList>
    </citation>
    <scope>NUCLEOTIDE SEQUENCE</scope>
    <source>
        <strain evidence="5">IBT 30761</strain>
    </source>
</reference>
<evidence type="ECO:0000256" key="3">
    <source>
        <dbReference type="ARBA" id="ARBA00038157"/>
    </source>
</evidence>
<dbReference type="InterPro" id="IPR023210">
    <property type="entry name" value="NADP_OxRdtase_dom"/>
</dbReference>
<name>A0A9W9G0S4_9EURO</name>
<dbReference type="PANTHER" id="PTHR43364">
    <property type="entry name" value="NADH-SPECIFIC METHYLGLYOXAL REDUCTASE-RELATED"/>
    <property type="match status" value="1"/>
</dbReference>
<protein>
    <recommendedName>
        <fullName evidence="4">NADP-dependent oxidoreductase domain-containing protein</fullName>
    </recommendedName>
</protein>
<evidence type="ECO:0000256" key="1">
    <source>
        <dbReference type="ARBA" id="ARBA00022857"/>
    </source>
</evidence>
<keyword evidence="6" id="KW-1185">Reference proteome</keyword>
<evidence type="ECO:0000256" key="2">
    <source>
        <dbReference type="ARBA" id="ARBA00023002"/>
    </source>
</evidence>
<dbReference type="CDD" id="cd19146">
    <property type="entry name" value="AKR_AKR9A1-2"/>
    <property type="match status" value="1"/>
</dbReference>
<dbReference type="PANTHER" id="PTHR43364:SF7">
    <property type="entry name" value="NADP-DEPENDENT OXIDOREDUCTASE DOMAIN-CONTAINING PROTEIN-RELATED"/>
    <property type="match status" value="1"/>
</dbReference>
<keyword evidence="2" id="KW-0560">Oxidoreductase</keyword>
<dbReference type="OrthoDB" id="48988at2759"/>
<dbReference type="Pfam" id="PF00248">
    <property type="entry name" value="Aldo_ket_red"/>
    <property type="match status" value="1"/>
</dbReference>
<dbReference type="RefSeq" id="XP_056478022.1">
    <property type="nucleotide sequence ID" value="XM_056615050.1"/>
</dbReference>
<dbReference type="InterPro" id="IPR036812">
    <property type="entry name" value="NAD(P)_OxRdtase_dom_sf"/>
</dbReference>
<organism evidence="5 6">
    <name type="scientific">Penicillium argentinense</name>
    <dbReference type="NCBI Taxonomy" id="1131581"/>
    <lineage>
        <taxon>Eukaryota</taxon>
        <taxon>Fungi</taxon>
        <taxon>Dikarya</taxon>
        <taxon>Ascomycota</taxon>
        <taxon>Pezizomycotina</taxon>
        <taxon>Eurotiomycetes</taxon>
        <taxon>Eurotiomycetidae</taxon>
        <taxon>Eurotiales</taxon>
        <taxon>Aspergillaceae</taxon>
        <taxon>Penicillium</taxon>
    </lineage>
</organism>
<dbReference type="Gene3D" id="3.20.20.100">
    <property type="entry name" value="NADP-dependent oxidoreductase domain"/>
    <property type="match status" value="1"/>
</dbReference>
<evidence type="ECO:0000313" key="5">
    <source>
        <dbReference type="EMBL" id="KAJ5109911.1"/>
    </source>
</evidence>
<gene>
    <name evidence="5" type="ORF">N7532_002556</name>
</gene>
<dbReference type="EMBL" id="JAPQKI010000003">
    <property type="protein sequence ID" value="KAJ5109911.1"/>
    <property type="molecule type" value="Genomic_DNA"/>
</dbReference>
<dbReference type="GO" id="GO:0016491">
    <property type="term" value="F:oxidoreductase activity"/>
    <property type="evidence" value="ECO:0007669"/>
    <property type="project" value="UniProtKB-KW"/>
</dbReference>
<evidence type="ECO:0000313" key="6">
    <source>
        <dbReference type="Proteomes" id="UP001149074"/>
    </source>
</evidence>